<keyword evidence="2" id="KW-1185">Reference proteome</keyword>
<dbReference type="EnsemblMetazoa" id="MESCA007569-RA">
    <property type="protein sequence ID" value="MESCA007569-PA"/>
    <property type="gene ID" value="MESCA007569"/>
</dbReference>
<evidence type="ECO:0000313" key="2">
    <source>
        <dbReference type="Proteomes" id="UP000015102"/>
    </source>
</evidence>
<name>T1GUZ6_MEGSC</name>
<protein>
    <submittedName>
        <fullName evidence="1">Uncharacterized protein</fullName>
    </submittedName>
</protein>
<organism evidence="1 2">
    <name type="scientific">Megaselia scalaris</name>
    <name type="common">Humpbacked fly</name>
    <name type="synonym">Phora scalaris</name>
    <dbReference type="NCBI Taxonomy" id="36166"/>
    <lineage>
        <taxon>Eukaryota</taxon>
        <taxon>Metazoa</taxon>
        <taxon>Ecdysozoa</taxon>
        <taxon>Arthropoda</taxon>
        <taxon>Hexapoda</taxon>
        <taxon>Insecta</taxon>
        <taxon>Pterygota</taxon>
        <taxon>Neoptera</taxon>
        <taxon>Endopterygota</taxon>
        <taxon>Diptera</taxon>
        <taxon>Brachycera</taxon>
        <taxon>Muscomorpha</taxon>
        <taxon>Platypezoidea</taxon>
        <taxon>Phoridae</taxon>
        <taxon>Megaseliini</taxon>
        <taxon>Megaselia</taxon>
    </lineage>
</organism>
<dbReference type="Proteomes" id="UP000015102">
    <property type="component" value="Unassembled WGS sequence"/>
</dbReference>
<reference evidence="2" key="1">
    <citation type="submission" date="2013-02" db="EMBL/GenBank/DDBJ databases">
        <authorList>
            <person name="Hughes D."/>
        </authorList>
    </citation>
    <scope>NUCLEOTIDE SEQUENCE</scope>
    <source>
        <strain>Durham</strain>
        <strain evidence="2">NC isolate 2 -- Noor lab</strain>
    </source>
</reference>
<dbReference type="HOGENOM" id="CLU_2471653_0_0_1"/>
<evidence type="ECO:0000313" key="1">
    <source>
        <dbReference type="EnsemblMetazoa" id="MESCA007569-PA"/>
    </source>
</evidence>
<sequence length="88" mass="10224">MRLVMGGIFLLNVLDLFKNRVASTLLKIFPTVTKDFNILRKNKTLFPICSAPIIQNTKIEKLHDVTTFLRKLYGIYRYYSSKSQALKI</sequence>
<proteinExistence type="predicted"/>
<dbReference type="AlphaFoldDB" id="T1GUZ6"/>
<dbReference type="EMBL" id="CAQQ02197558">
    <property type="status" value="NOT_ANNOTATED_CDS"/>
    <property type="molecule type" value="Genomic_DNA"/>
</dbReference>
<accession>T1GUZ6</accession>
<reference evidence="1" key="2">
    <citation type="submission" date="2015-06" db="UniProtKB">
        <authorList>
            <consortium name="EnsemblMetazoa"/>
        </authorList>
    </citation>
    <scope>IDENTIFICATION</scope>
</reference>
<dbReference type="EMBL" id="CAQQ02197559">
    <property type="status" value="NOT_ANNOTATED_CDS"/>
    <property type="molecule type" value="Genomic_DNA"/>
</dbReference>